<dbReference type="InParanoid" id="A0A401GC38"/>
<comment type="similarity">
    <text evidence="4">Belongs to the SWC4 family.</text>
</comment>
<dbReference type="PROSITE" id="PS51733">
    <property type="entry name" value="BPL_LPL_CATALYTIC"/>
    <property type="match status" value="1"/>
</dbReference>
<dbReference type="InterPro" id="IPR004562">
    <property type="entry name" value="LipoylTrfase_LipoateP_Ligase"/>
</dbReference>
<keyword evidence="13" id="KW-0175">Coiled coil</keyword>
<dbReference type="RefSeq" id="XP_027610671.1">
    <property type="nucleotide sequence ID" value="XM_027754870.1"/>
</dbReference>
<dbReference type="SUPFAM" id="SSF46689">
    <property type="entry name" value="Homeodomain-like"/>
    <property type="match status" value="1"/>
</dbReference>
<proteinExistence type="inferred from homology"/>
<evidence type="ECO:0000256" key="8">
    <source>
        <dbReference type="ARBA" id="ARBA00022853"/>
    </source>
</evidence>
<dbReference type="PANTHER" id="PTHR12855:SF10">
    <property type="entry name" value="DNA METHYLTRANSFERASE 1-ASSOCIATED PROTEIN 1"/>
    <property type="match status" value="1"/>
</dbReference>
<dbReference type="GO" id="GO:0000812">
    <property type="term" value="C:Swr1 complex"/>
    <property type="evidence" value="ECO:0007669"/>
    <property type="project" value="TreeGrafter"/>
</dbReference>
<dbReference type="GeneID" id="38776675"/>
<dbReference type="STRING" id="139825.A0A401GC38"/>
<dbReference type="InterPro" id="IPR027109">
    <property type="entry name" value="Swc4/Dmap1"/>
</dbReference>
<name>A0A401GC38_9APHY</name>
<organism evidence="16 17">
    <name type="scientific">Sparassis crispa</name>
    <dbReference type="NCBI Taxonomy" id="139825"/>
    <lineage>
        <taxon>Eukaryota</taxon>
        <taxon>Fungi</taxon>
        <taxon>Dikarya</taxon>
        <taxon>Basidiomycota</taxon>
        <taxon>Agaricomycotina</taxon>
        <taxon>Agaricomycetes</taxon>
        <taxon>Polyporales</taxon>
        <taxon>Sparassidaceae</taxon>
        <taxon>Sparassis</taxon>
    </lineage>
</organism>
<dbReference type="InterPro" id="IPR004143">
    <property type="entry name" value="BPL_LPL_catalytic"/>
</dbReference>
<evidence type="ECO:0000256" key="11">
    <source>
        <dbReference type="ARBA" id="ARBA00023242"/>
    </source>
</evidence>
<dbReference type="GO" id="GO:0035267">
    <property type="term" value="C:NuA4 histone acetyltransferase complex"/>
    <property type="evidence" value="ECO:0007669"/>
    <property type="project" value="InterPro"/>
</dbReference>
<dbReference type="GO" id="GO:0003714">
    <property type="term" value="F:transcription corepressor activity"/>
    <property type="evidence" value="ECO:0007669"/>
    <property type="project" value="TreeGrafter"/>
</dbReference>
<dbReference type="Pfam" id="PF16282">
    <property type="entry name" value="SANT_DAMP1_like"/>
    <property type="match status" value="1"/>
</dbReference>
<dbReference type="Proteomes" id="UP000287166">
    <property type="component" value="Unassembled WGS sequence"/>
</dbReference>
<dbReference type="Gene3D" id="1.10.10.60">
    <property type="entry name" value="Homeodomain-like"/>
    <property type="match status" value="1"/>
</dbReference>
<dbReference type="PANTHER" id="PTHR12855">
    <property type="entry name" value="DNA METHYLTRANSFERASE 1-ASSOCIATED PROTEIN 1 FAMILY MEMBER"/>
    <property type="match status" value="1"/>
</dbReference>
<evidence type="ECO:0000256" key="1">
    <source>
        <dbReference type="ARBA" id="ARBA00003253"/>
    </source>
</evidence>
<keyword evidence="9" id="KW-0805">Transcription regulation</keyword>
<dbReference type="GO" id="GO:0009249">
    <property type="term" value="P:protein lipoylation"/>
    <property type="evidence" value="ECO:0007669"/>
    <property type="project" value="InterPro"/>
</dbReference>
<evidence type="ECO:0000313" key="17">
    <source>
        <dbReference type="Proteomes" id="UP000287166"/>
    </source>
</evidence>
<evidence type="ECO:0000256" key="4">
    <source>
        <dbReference type="ARBA" id="ARBA00006918"/>
    </source>
</evidence>
<dbReference type="GO" id="GO:0000122">
    <property type="term" value="P:negative regulation of transcription by RNA polymerase II"/>
    <property type="evidence" value="ECO:0007669"/>
    <property type="project" value="TreeGrafter"/>
</dbReference>
<comment type="function">
    <text evidence="12">Component of the SWR1 complex which mediates the ATP-dependent exchange of histone H2A for the H2A variant HZT1 leading to transcriptional regulation of selected genes by chromatin remodeling. Component of the NuA4 histone acetyltransferase complex which is involved in transcriptional activation of selected genes principally by acetylation of nucleosomal histone H4 and H2A. The NuA4 complex is also involved in DNA repair.</text>
</comment>
<evidence type="ECO:0000256" key="2">
    <source>
        <dbReference type="ARBA" id="ARBA00004123"/>
    </source>
</evidence>
<accession>A0A401GC38</accession>
<dbReference type="SMART" id="SM00717">
    <property type="entry name" value="SANT"/>
    <property type="match status" value="1"/>
</dbReference>
<dbReference type="CDD" id="cd16443">
    <property type="entry name" value="LplA"/>
    <property type="match status" value="1"/>
</dbReference>
<sequence length="848" mass="94635">MAASAADIRSILALPNPSSTPGPSQLRKVPATRKPEGIPRELYALIGPSAPTLAAQLAKPRLKQKPNLGGGGKVKWDWQSFRNGVRSDSLRLSHWAKVGTDPDAEYPFAKYNVQPNTYVYSQDEYTRLLEDKEWTKEETDYLFNLVREYDSRFYVVGDRYDFPSGPPRTLEDLKDRYYSVCRKLVRNRPWAGDEASKAQLISSLQFDKEKETTRKKYVASLSNRTQDQIDEEEALYIELKRLEQNERQFKRDRDELLRTLLGVESGLSDLQVDEDGLTGSQMDIKKKKKGNSSAEVESPVSASPSGSNMISLGQAIPKKAQSAKSAAYDALHCIHRTEVPPTNGPSTKAAHQPVYLRSYKLPAPKITAAPKVAQVFAELGISHTRLVMPTRENCQQLESLIEAATALVETKKVVDKVDQDIRVMKARLANRQSEGADEEGGGGTPMDVDENEGAEAEGEGEDRAQSVVSTRSTRSRKQTRRSMSISSVDTAGTGPTKRQKRSTTISGTTHLSGVADAIERRVNSLRWMLSTIRRIRIARHFHSRTASTYSPPFSPNHSIYVSNSHDPYFNLSLEDWLFRHKSPKDPLLLLYRDRPCVVIGRNQNPWKEVNMRALRKSGIPFIRRRSGGGAVYHDLGNTNYSIHLPRTSFSRHATAQVVLAALRSLGIDANVNERNDICVGTNKIGLLLVPRDSILMDTGVLTSLDPPTRLLDLLGDILRANKDTIDTKGVVSVRSPVCNLRQYDANLDHSSFVDALVKAFCQEYGINEEIQVIDEDAEVAGSIEYIRHGMAELPSWDWAYGQTPEFTQVTQGSFGWGDVTASIHSRHGVILHCEFTTSESELQQRLDA</sequence>
<feature type="domain" description="BPL/LPL catalytic" evidence="15">
    <location>
        <begin position="582"/>
        <end position="768"/>
    </location>
</feature>
<dbReference type="FunFam" id="1.10.10.60:FF:000087">
    <property type="entry name" value="DNA methyltransferase 1-associated protein 1"/>
    <property type="match status" value="1"/>
</dbReference>
<keyword evidence="10" id="KW-0804">Transcription</keyword>
<feature type="region of interest" description="Disordered" evidence="14">
    <location>
        <begin position="281"/>
        <end position="307"/>
    </location>
</feature>
<dbReference type="Gene3D" id="3.30.930.10">
    <property type="entry name" value="Bira Bifunctional Protein, Domain 2"/>
    <property type="match status" value="1"/>
</dbReference>
<evidence type="ECO:0000256" key="14">
    <source>
        <dbReference type="SAM" id="MobiDB-lite"/>
    </source>
</evidence>
<evidence type="ECO:0000256" key="12">
    <source>
        <dbReference type="ARBA" id="ARBA00025264"/>
    </source>
</evidence>
<dbReference type="UniPathway" id="UPA00537">
    <property type="reaction ID" value="UER00595"/>
</dbReference>
<evidence type="ECO:0000259" key="15">
    <source>
        <dbReference type="PROSITE" id="PS51733"/>
    </source>
</evidence>
<dbReference type="GO" id="GO:0006338">
    <property type="term" value="P:chromatin remodeling"/>
    <property type="evidence" value="ECO:0007669"/>
    <property type="project" value="InterPro"/>
</dbReference>
<dbReference type="Pfam" id="PF21948">
    <property type="entry name" value="LplA-B_cat"/>
    <property type="match status" value="1"/>
</dbReference>
<feature type="coiled-coil region" evidence="13">
    <location>
        <begin position="222"/>
        <end position="259"/>
    </location>
</feature>
<evidence type="ECO:0000313" key="16">
    <source>
        <dbReference type="EMBL" id="GBE79758.1"/>
    </source>
</evidence>
<dbReference type="InterPro" id="IPR032563">
    <property type="entry name" value="DAMP1_SANT-like"/>
</dbReference>
<gene>
    <name evidence="16" type="ORF">SCP_0209590</name>
</gene>
<comment type="caution">
    <text evidence="16">The sequence shown here is derived from an EMBL/GenBank/DDBJ whole genome shotgun (WGS) entry which is preliminary data.</text>
</comment>
<keyword evidence="17" id="KW-1185">Reference proteome</keyword>
<dbReference type="AlphaFoldDB" id="A0A401GC38"/>
<keyword evidence="11" id="KW-0539">Nucleus</keyword>
<comment type="subcellular location">
    <subcellularLocation>
        <location evidence="2">Nucleus</location>
    </subcellularLocation>
</comment>
<protein>
    <recommendedName>
        <fullName evidence="6">Putative lipoate-protein ligase A</fullName>
    </recommendedName>
    <alternativeName>
        <fullName evidence="7">SWR1-complex protein 4</fullName>
    </alternativeName>
</protein>
<feature type="region of interest" description="Disordered" evidence="14">
    <location>
        <begin position="1"/>
        <end position="33"/>
    </location>
</feature>
<dbReference type="OrthoDB" id="19740at2759"/>
<comment type="pathway">
    <text evidence="3">Protein modification; protein lipoylation via exogenous pathway; protein N(6)-(lipoyl)lysine from lipoate: step 2/2.</text>
</comment>
<dbReference type="InterPro" id="IPR009057">
    <property type="entry name" value="Homeodomain-like_sf"/>
</dbReference>
<comment type="function">
    <text evidence="1">Catalyzes both the ATP-dependent activation of exogenously supplied lipoate to lipoyl-AMP and the transfer of the activated lipoyl onto the lipoyl domains of lipoate-dependent enzymes.</text>
</comment>
<evidence type="ECO:0000256" key="3">
    <source>
        <dbReference type="ARBA" id="ARBA00005085"/>
    </source>
</evidence>
<dbReference type="GO" id="GO:0006281">
    <property type="term" value="P:DNA repair"/>
    <property type="evidence" value="ECO:0007669"/>
    <property type="project" value="InterPro"/>
</dbReference>
<keyword evidence="8" id="KW-0156">Chromatin regulator</keyword>
<evidence type="ECO:0000256" key="13">
    <source>
        <dbReference type="SAM" id="Coils"/>
    </source>
</evidence>
<feature type="compositionally biased region" description="Acidic residues" evidence="14">
    <location>
        <begin position="447"/>
        <end position="460"/>
    </location>
</feature>
<evidence type="ECO:0000256" key="5">
    <source>
        <dbReference type="ARBA" id="ARBA00008242"/>
    </source>
</evidence>
<feature type="compositionally biased region" description="Low complexity" evidence="14">
    <location>
        <begin position="292"/>
        <end position="305"/>
    </location>
</feature>
<dbReference type="EMBL" id="BFAD01000002">
    <property type="protein sequence ID" value="GBE79758.1"/>
    <property type="molecule type" value="Genomic_DNA"/>
</dbReference>
<evidence type="ECO:0000256" key="6">
    <source>
        <dbReference type="ARBA" id="ARBA00015925"/>
    </source>
</evidence>
<dbReference type="NCBIfam" id="TIGR00545">
    <property type="entry name" value="lipoyltrans"/>
    <property type="match status" value="1"/>
</dbReference>
<comment type="similarity">
    <text evidence="5">Belongs to the LplA family.</text>
</comment>
<feature type="region of interest" description="Disordered" evidence="14">
    <location>
        <begin position="428"/>
        <end position="508"/>
    </location>
</feature>
<evidence type="ECO:0000256" key="9">
    <source>
        <dbReference type="ARBA" id="ARBA00023015"/>
    </source>
</evidence>
<reference evidence="16 17" key="1">
    <citation type="journal article" date="2018" name="Sci. Rep.">
        <title>Genome sequence of the cauliflower mushroom Sparassis crispa (Hanabiratake) and its association with beneficial usage.</title>
        <authorList>
            <person name="Kiyama R."/>
            <person name="Furutani Y."/>
            <person name="Kawaguchi K."/>
            <person name="Nakanishi T."/>
        </authorList>
    </citation>
    <scope>NUCLEOTIDE SEQUENCE [LARGE SCALE GENOMIC DNA]</scope>
</reference>
<evidence type="ECO:0000256" key="10">
    <source>
        <dbReference type="ARBA" id="ARBA00023163"/>
    </source>
</evidence>
<dbReference type="SUPFAM" id="SSF55681">
    <property type="entry name" value="Class II aaRS and biotin synthetases"/>
    <property type="match status" value="1"/>
</dbReference>
<dbReference type="InterPro" id="IPR001005">
    <property type="entry name" value="SANT/Myb"/>
</dbReference>
<evidence type="ECO:0000256" key="7">
    <source>
        <dbReference type="ARBA" id="ARBA00019132"/>
    </source>
</evidence>
<dbReference type="InterPro" id="IPR045864">
    <property type="entry name" value="aa-tRNA-synth_II/BPL/LPL"/>
</dbReference>
<dbReference type="FunCoup" id="A0A401GC38">
    <property type="interactions" value="588"/>
</dbReference>